<keyword evidence="1" id="KW-0472">Membrane</keyword>
<protein>
    <submittedName>
        <fullName evidence="2">Uncharacterized protein</fullName>
    </submittedName>
</protein>
<keyword evidence="1" id="KW-0812">Transmembrane</keyword>
<sequence length="168" mass="19046">MQKNIAHIQYSEMQPLIEKYLEGRTNKKEEDRLRLYFSSDSVDPRHQYLSTLFTLAPTLVAQEVEATDLAESLPSPPESRNLFSFRRIASWTSVAAVVAFALTLGITQYKNQHSFNDFGHSYVIVAGEHIDNSILAEHMALEALDATQTTQHQDIVDFLLPNKPTQPK</sequence>
<evidence type="ECO:0000313" key="2">
    <source>
        <dbReference type="EMBL" id="KGN93907.1"/>
    </source>
</evidence>
<reference evidence="2 4" key="1">
    <citation type="submission" date="2014-08" db="EMBL/GenBank/DDBJ databases">
        <title>Porphyromonas crevioricanis strain:COT-253_OH1447 Genome sequencing.</title>
        <authorList>
            <person name="Wallis C."/>
            <person name="Deusch O."/>
            <person name="O'Flynn C."/>
            <person name="Davis I."/>
            <person name="Jospin G."/>
            <person name="Darling A.E."/>
            <person name="Coil D.A."/>
            <person name="Alexiev A."/>
            <person name="Horsfall A."/>
            <person name="Kirkwood N."/>
            <person name="Harris S."/>
            <person name="Eisen J.A."/>
        </authorList>
    </citation>
    <scope>NUCLEOTIDE SEQUENCE [LARGE SCALE GENOMIC DNA]</scope>
    <source>
        <strain evidence="4">COT-253 OH1447</strain>
        <strain evidence="2">COT-253_OH1447</strain>
    </source>
</reference>
<reference evidence="3 5" key="2">
    <citation type="submission" date="2018-06" db="EMBL/GenBank/DDBJ databases">
        <authorList>
            <consortium name="Pathogen Informatics"/>
            <person name="Doyle S."/>
        </authorList>
    </citation>
    <scope>NUCLEOTIDE SEQUENCE [LARGE SCALE GENOMIC DNA]</scope>
    <source>
        <strain evidence="3 5">NCTC12858</strain>
    </source>
</reference>
<accession>A0A0A2FUS7</accession>
<evidence type="ECO:0000313" key="4">
    <source>
        <dbReference type="Proteomes" id="UP000030136"/>
    </source>
</evidence>
<dbReference type="RefSeq" id="WP_023937595.1">
    <property type="nucleotide sequence ID" value="NZ_FUXH01000009.1"/>
</dbReference>
<dbReference type="EMBL" id="LS483447">
    <property type="protein sequence ID" value="SQH73661.1"/>
    <property type="molecule type" value="Genomic_DNA"/>
</dbReference>
<evidence type="ECO:0000313" key="5">
    <source>
        <dbReference type="Proteomes" id="UP000249300"/>
    </source>
</evidence>
<gene>
    <name evidence="2" type="ORF">HQ38_07795</name>
    <name evidence="3" type="ORF">NCTC12858_01525</name>
</gene>
<proteinExistence type="predicted"/>
<dbReference type="Proteomes" id="UP000030136">
    <property type="component" value="Unassembled WGS sequence"/>
</dbReference>
<name>A0A0A2FUS7_9PORP</name>
<feature type="transmembrane region" description="Helical" evidence="1">
    <location>
        <begin position="88"/>
        <end position="106"/>
    </location>
</feature>
<dbReference type="AlphaFoldDB" id="A0A0A2FUS7"/>
<evidence type="ECO:0000313" key="3">
    <source>
        <dbReference type="EMBL" id="SQH73661.1"/>
    </source>
</evidence>
<keyword evidence="5" id="KW-1185">Reference proteome</keyword>
<organism evidence="2 4">
    <name type="scientific">Porphyromonas crevioricanis</name>
    <dbReference type="NCBI Taxonomy" id="393921"/>
    <lineage>
        <taxon>Bacteria</taxon>
        <taxon>Pseudomonadati</taxon>
        <taxon>Bacteroidota</taxon>
        <taxon>Bacteroidia</taxon>
        <taxon>Bacteroidales</taxon>
        <taxon>Porphyromonadaceae</taxon>
        <taxon>Porphyromonas</taxon>
    </lineage>
</organism>
<dbReference type="Proteomes" id="UP000249300">
    <property type="component" value="Chromosome 1"/>
</dbReference>
<evidence type="ECO:0000256" key="1">
    <source>
        <dbReference type="SAM" id="Phobius"/>
    </source>
</evidence>
<dbReference type="STRING" id="393921.HQ45_08475"/>
<dbReference type="EMBL" id="JQJC01000022">
    <property type="protein sequence ID" value="KGN93907.1"/>
    <property type="molecule type" value="Genomic_DNA"/>
</dbReference>
<dbReference type="KEGG" id="pcre:NCTC12858_01525"/>
<keyword evidence="1" id="KW-1133">Transmembrane helix</keyword>